<keyword evidence="1" id="KW-1133">Transmembrane helix</keyword>
<protein>
    <submittedName>
        <fullName evidence="2">Uncharacterized protein</fullName>
    </submittedName>
</protein>
<accession>A0A0F4LU92</accession>
<dbReference type="STRING" id="1218492.JG30_05510"/>
<feature type="transmembrane region" description="Helical" evidence="1">
    <location>
        <begin position="6"/>
        <end position="28"/>
    </location>
</feature>
<dbReference type="AlphaFoldDB" id="A0A0F4LU92"/>
<dbReference type="HOGENOM" id="CLU_2246569_0_0_9"/>
<evidence type="ECO:0000313" key="3">
    <source>
        <dbReference type="Proteomes" id="UP000033558"/>
    </source>
</evidence>
<reference evidence="2 3" key="1">
    <citation type="submission" date="2015-01" db="EMBL/GenBank/DDBJ databases">
        <title>Comparative genomics of the lactic acid bacteria isolated from the honey bee gut.</title>
        <authorList>
            <person name="Ellegaard K.M."/>
            <person name="Tamarit D."/>
            <person name="Javelind E."/>
            <person name="Olofsson T."/>
            <person name="Andersson S.G."/>
            <person name="Vasquez A."/>
        </authorList>
    </citation>
    <scope>NUCLEOTIDE SEQUENCE [LARGE SCALE GENOMIC DNA]</scope>
    <source>
        <strain evidence="2 3">Bin4</strain>
    </source>
</reference>
<dbReference type="PATRIC" id="fig|1218492.5.peg.677"/>
<name>A0A0F4LU92_9LACO</name>
<dbReference type="Proteomes" id="UP000033558">
    <property type="component" value="Unassembled WGS sequence"/>
</dbReference>
<sequence length="104" mass="11290">MSLNKILKNTAIASTAVLSAGAGALYLLHEIDSKQVIDRIKKHLGEDTTIITTWVEPMFQKVNVDGQNVWALVGGVTTIQDNAEAQYHFIASALTGALLDIQRI</sequence>
<evidence type="ECO:0000313" key="2">
    <source>
        <dbReference type="EMBL" id="KJY62347.1"/>
    </source>
</evidence>
<gene>
    <name evidence="2" type="ORF">JG30_05510</name>
</gene>
<proteinExistence type="predicted"/>
<keyword evidence="3" id="KW-1185">Reference proteome</keyword>
<evidence type="ECO:0000256" key="1">
    <source>
        <dbReference type="SAM" id="Phobius"/>
    </source>
</evidence>
<keyword evidence="1" id="KW-0812">Transmembrane</keyword>
<dbReference type="RefSeq" id="WP_046315996.1">
    <property type="nucleotide sequence ID" value="NZ_JBHSZT010000001.1"/>
</dbReference>
<dbReference type="OrthoDB" id="2989832at2"/>
<keyword evidence="1" id="KW-0472">Membrane</keyword>
<organism evidence="2 3">
    <name type="scientific">Bombilactobacillus mellifer</name>
    <dbReference type="NCBI Taxonomy" id="1218492"/>
    <lineage>
        <taxon>Bacteria</taxon>
        <taxon>Bacillati</taxon>
        <taxon>Bacillota</taxon>
        <taxon>Bacilli</taxon>
        <taxon>Lactobacillales</taxon>
        <taxon>Lactobacillaceae</taxon>
        <taxon>Bombilactobacillus</taxon>
    </lineage>
</organism>
<dbReference type="EMBL" id="JXJQ01000006">
    <property type="protein sequence ID" value="KJY62347.1"/>
    <property type="molecule type" value="Genomic_DNA"/>
</dbReference>
<comment type="caution">
    <text evidence="2">The sequence shown here is derived from an EMBL/GenBank/DDBJ whole genome shotgun (WGS) entry which is preliminary data.</text>
</comment>